<evidence type="ECO:0000256" key="6">
    <source>
        <dbReference type="ARBA" id="ARBA00038076"/>
    </source>
</evidence>
<proteinExistence type="inferred from homology"/>
<dbReference type="GO" id="GO:0016787">
    <property type="term" value="F:hydrolase activity"/>
    <property type="evidence" value="ECO:0007669"/>
    <property type="project" value="UniProtKB-KW"/>
</dbReference>
<keyword evidence="2" id="KW-1003">Cell membrane</keyword>
<dbReference type="KEGG" id="gai:IMCC3135_30915"/>
<dbReference type="InterPro" id="IPR050250">
    <property type="entry name" value="Macrolide_Exporter_MacB"/>
</dbReference>
<evidence type="ECO:0000259" key="9">
    <source>
        <dbReference type="Pfam" id="PF12704"/>
    </source>
</evidence>
<dbReference type="Proteomes" id="UP000250079">
    <property type="component" value="Chromosome"/>
</dbReference>
<keyword evidence="5 7" id="KW-0472">Membrane</keyword>
<dbReference type="Pfam" id="PF02687">
    <property type="entry name" value="FtsX"/>
    <property type="match status" value="1"/>
</dbReference>
<dbReference type="PANTHER" id="PTHR30572:SF4">
    <property type="entry name" value="ABC TRANSPORTER PERMEASE YTRF"/>
    <property type="match status" value="1"/>
</dbReference>
<protein>
    <submittedName>
        <fullName evidence="10">Macrolide export ATP-binding/permease protein MacB</fullName>
        <ecNumber evidence="10">3.6.3.-</ecNumber>
    </submittedName>
</protein>
<dbReference type="GO" id="GO:0022857">
    <property type="term" value="F:transmembrane transporter activity"/>
    <property type="evidence" value="ECO:0007669"/>
    <property type="project" value="TreeGrafter"/>
</dbReference>
<feature type="domain" description="ABC3 transporter permease C-terminal" evidence="8">
    <location>
        <begin position="292"/>
        <end position="405"/>
    </location>
</feature>
<evidence type="ECO:0000256" key="4">
    <source>
        <dbReference type="ARBA" id="ARBA00022989"/>
    </source>
</evidence>
<dbReference type="RefSeq" id="WP_088921033.1">
    <property type="nucleotide sequence ID" value="NZ_CP018632.1"/>
</dbReference>
<feature type="transmembrane region" description="Helical" evidence="7">
    <location>
        <begin position="282"/>
        <end position="306"/>
    </location>
</feature>
<keyword evidence="3 7" id="KW-0812">Transmembrane</keyword>
<keyword evidence="10" id="KW-0547">Nucleotide-binding</keyword>
<evidence type="ECO:0000256" key="7">
    <source>
        <dbReference type="SAM" id="Phobius"/>
    </source>
</evidence>
<evidence type="ECO:0000313" key="10">
    <source>
        <dbReference type="EMBL" id="ASJ76232.1"/>
    </source>
</evidence>
<dbReference type="InterPro" id="IPR003838">
    <property type="entry name" value="ABC3_permease_C"/>
</dbReference>
<feature type="domain" description="MacB-like periplasmic core" evidence="9">
    <location>
        <begin position="22"/>
        <end position="255"/>
    </location>
</feature>
<accession>A0A2Z2NXQ9</accession>
<keyword evidence="11" id="KW-1185">Reference proteome</keyword>
<keyword evidence="4 7" id="KW-1133">Transmembrane helix</keyword>
<evidence type="ECO:0000256" key="1">
    <source>
        <dbReference type="ARBA" id="ARBA00004651"/>
    </source>
</evidence>
<keyword evidence="10" id="KW-0378">Hydrolase</keyword>
<comment type="similarity">
    <text evidence="6">Belongs to the ABC-4 integral membrane protein family.</text>
</comment>
<name>A0A2Z2NXQ9_9GAMM</name>
<dbReference type="EC" id="3.6.3.-" evidence="10"/>
<dbReference type="GO" id="GO:0005524">
    <property type="term" value="F:ATP binding"/>
    <property type="evidence" value="ECO:0007669"/>
    <property type="project" value="UniProtKB-KW"/>
</dbReference>
<dbReference type="Pfam" id="PF12704">
    <property type="entry name" value="MacB_PCD"/>
    <property type="match status" value="1"/>
</dbReference>
<feature type="transmembrane region" description="Helical" evidence="7">
    <location>
        <begin position="20"/>
        <end position="42"/>
    </location>
</feature>
<evidence type="ECO:0000256" key="5">
    <source>
        <dbReference type="ARBA" id="ARBA00023136"/>
    </source>
</evidence>
<gene>
    <name evidence="10" type="primary">macB</name>
    <name evidence="10" type="ORF">IMCC3135_30915</name>
</gene>
<evidence type="ECO:0000259" key="8">
    <source>
        <dbReference type="Pfam" id="PF02687"/>
    </source>
</evidence>
<dbReference type="GO" id="GO:0005886">
    <property type="term" value="C:plasma membrane"/>
    <property type="evidence" value="ECO:0007669"/>
    <property type="project" value="UniProtKB-SubCell"/>
</dbReference>
<evidence type="ECO:0000256" key="2">
    <source>
        <dbReference type="ARBA" id="ARBA00022475"/>
    </source>
</evidence>
<dbReference type="PANTHER" id="PTHR30572">
    <property type="entry name" value="MEMBRANE COMPONENT OF TRANSPORTER-RELATED"/>
    <property type="match status" value="1"/>
</dbReference>
<evidence type="ECO:0000313" key="11">
    <source>
        <dbReference type="Proteomes" id="UP000250079"/>
    </source>
</evidence>
<feature type="transmembrane region" description="Helical" evidence="7">
    <location>
        <begin position="375"/>
        <end position="395"/>
    </location>
</feature>
<evidence type="ECO:0000256" key="3">
    <source>
        <dbReference type="ARBA" id="ARBA00022692"/>
    </source>
</evidence>
<dbReference type="OrthoDB" id="9770036at2"/>
<reference evidence="10 11" key="1">
    <citation type="submission" date="2016-12" db="EMBL/GenBank/DDBJ databases">
        <authorList>
            <person name="Song W.-J."/>
            <person name="Kurnit D.M."/>
        </authorList>
    </citation>
    <scope>NUCLEOTIDE SEQUENCE [LARGE SCALE GENOMIC DNA]</scope>
    <source>
        <strain evidence="10 11">IMCC3135</strain>
    </source>
</reference>
<comment type="subcellular location">
    <subcellularLocation>
        <location evidence="1">Cell membrane</location>
        <topology evidence="1">Multi-pass membrane protein</topology>
    </subcellularLocation>
</comment>
<dbReference type="AlphaFoldDB" id="A0A2Z2NXQ9"/>
<dbReference type="EMBL" id="CP018632">
    <property type="protein sequence ID" value="ASJ76232.1"/>
    <property type="molecule type" value="Genomic_DNA"/>
</dbReference>
<dbReference type="InterPro" id="IPR025857">
    <property type="entry name" value="MacB_PCD"/>
</dbReference>
<keyword evidence="10" id="KW-0067">ATP-binding</keyword>
<organism evidence="10 11">
    <name type="scientific">Granulosicoccus antarcticus IMCC3135</name>
    <dbReference type="NCBI Taxonomy" id="1192854"/>
    <lineage>
        <taxon>Bacteria</taxon>
        <taxon>Pseudomonadati</taxon>
        <taxon>Pseudomonadota</taxon>
        <taxon>Gammaproteobacteria</taxon>
        <taxon>Chromatiales</taxon>
        <taxon>Granulosicoccaceae</taxon>
        <taxon>Granulosicoccus</taxon>
    </lineage>
</organism>
<sequence>MNRFLDSLQQAMDALFDHKLRTALSVLGITIGIAAVMAVSTISKGGSYVIYSELETFGLNSVWVYRDRRTENNGRAQRQGSGIVSSDFVSLQKEREVLGIRNMSPVINLSGRQQASQARRSSQAQVLGVGRDYPSIVNDELLDGRFFNSLDIQERRPVALVAPTIVERVLDASQDPVGQTIRITGRRFLVIGVLASKSRDFLSSIGSAGGQNANDRILIPYTTLQLMKGSKEIGSLQLEVDVFEEAETVAQRVRQRLKQRHPDGFEYDSGTMSTYIVTANRILGGVAVIGIVAASISLLVGGMGIMNMMGTSVLERTREIGVRKAIGATERDILMQFLLEAGLISVTGGLLGLLLGGLASVALAVVTGFPVMPSLISIVGALLVSIVVGVLSGYLPARRAAKMKPVDALNTQ</sequence>
<feature type="transmembrane region" description="Helical" evidence="7">
    <location>
        <begin position="341"/>
        <end position="369"/>
    </location>
</feature>